<organism evidence="1 2">
    <name type="scientific">Vitreoscilla stercoraria</name>
    <dbReference type="NCBI Taxonomy" id="61"/>
    <lineage>
        <taxon>Bacteria</taxon>
        <taxon>Pseudomonadati</taxon>
        <taxon>Pseudomonadota</taxon>
        <taxon>Betaproteobacteria</taxon>
        <taxon>Neisseriales</taxon>
        <taxon>Neisseriaceae</taxon>
        <taxon>Vitreoscilla</taxon>
    </lineage>
</organism>
<protein>
    <submittedName>
        <fullName evidence="1">Uncharacterized protein</fullName>
    </submittedName>
</protein>
<reference evidence="1" key="1">
    <citation type="submission" date="2021-12" db="EMBL/GenBank/DDBJ databases">
        <authorList>
            <person name="Veyrier F.J."/>
        </authorList>
    </citation>
    <scope>NUCLEOTIDE SEQUENCE</scope>
    <source>
        <strain evidence="1">SAG 1488-6</strain>
    </source>
</reference>
<dbReference type="RefSeq" id="WP_019959095.1">
    <property type="nucleotide sequence ID" value="NZ_CP091512.1"/>
</dbReference>
<sequence length="80" mass="9155">MSYTFNIPPQHKLAVVAVIAVKEMIAAKHQYATITGVTLPDGRQIFQIVAPAKRTECMAVGLRRWLKTYQNHKRKVKNDY</sequence>
<proteinExistence type="predicted"/>
<keyword evidence="2" id="KW-1185">Reference proteome</keyword>
<gene>
    <name evidence="1" type="ORF">LVJ81_04845</name>
</gene>
<evidence type="ECO:0000313" key="1">
    <source>
        <dbReference type="EMBL" id="UOO93358.1"/>
    </source>
</evidence>
<dbReference type="EMBL" id="CP091512">
    <property type="protein sequence ID" value="UOO93358.1"/>
    <property type="molecule type" value="Genomic_DNA"/>
</dbReference>
<accession>A0ABY4EDD7</accession>
<name>A0ABY4EDD7_VITST</name>
<evidence type="ECO:0000313" key="2">
    <source>
        <dbReference type="Proteomes" id="UP000832034"/>
    </source>
</evidence>
<reference evidence="1" key="2">
    <citation type="journal article" date="2022" name="Res Sq">
        <title>Evolution of multicellular longitudinally dividing oral cavity symbionts (Neisseriaceae).</title>
        <authorList>
            <person name="Nyongesa S."/>
            <person name="Weber P."/>
            <person name="Bernet E."/>
            <person name="Pullido F."/>
            <person name="Nieckarz M."/>
            <person name="Delaby M."/>
            <person name="Nieves C."/>
            <person name="Viehboeck T."/>
            <person name="Krause N."/>
            <person name="Rivera-Millot A."/>
            <person name="Nakamura A."/>
            <person name="Vischer N."/>
            <person name="VanNieuwenhze M."/>
            <person name="Brun Y."/>
            <person name="Cava F."/>
            <person name="Bulgheresi S."/>
            <person name="Veyrier F."/>
        </authorList>
    </citation>
    <scope>NUCLEOTIDE SEQUENCE</scope>
    <source>
        <strain evidence="1">SAG 1488-6</strain>
    </source>
</reference>
<dbReference type="Proteomes" id="UP000832034">
    <property type="component" value="Chromosome"/>
</dbReference>